<dbReference type="NCBIfam" id="NF006029">
    <property type="entry name" value="PRK08168.1"/>
    <property type="match status" value="1"/>
</dbReference>
<feature type="transmembrane region" description="Helical" evidence="7">
    <location>
        <begin position="38"/>
        <end position="56"/>
    </location>
</feature>
<reference evidence="10 11" key="1">
    <citation type="submission" date="2023-10" db="EMBL/GenBank/DDBJ databases">
        <title>Two novel species belonging to the OM43/NOR5 clade.</title>
        <authorList>
            <person name="Park M."/>
        </authorList>
    </citation>
    <scope>NUCLEOTIDE SEQUENCE [LARGE SCALE GENOMIC DNA]</scope>
    <source>
        <strain evidence="10 11">IMCC43200</strain>
    </source>
</reference>
<gene>
    <name evidence="7" type="primary">dabB</name>
    <name evidence="10" type="ORF">R0135_04950</name>
</gene>
<comment type="function">
    <text evidence="7">Part of an energy-coupled inorganic carbon pump.</text>
</comment>
<evidence type="ECO:0000256" key="1">
    <source>
        <dbReference type="ARBA" id="ARBA00004127"/>
    </source>
</evidence>
<feature type="transmembrane region" description="Helical" evidence="7">
    <location>
        <begin position="377"/>
        <end position="393"/>
    </location>
</feature>
<evidence type="ECO:0000259" key="9">
    <source>
        <dbReference type="Pfam" id="PF00361"/>
    </source>
</evidence>
<name>A0ABZ0I4R9_9GAMM</name>
<feature type="transmembrane region" description="Helical" evidence="7">
    <location>
        <begin position="231"/>
        <end position="253"/>
    </location>
</feature>
<keyword evidence="6 7" id="KW-0472">Membrane</keyword>
<evidence type="ECO:0000256" key="6">
    <source>
        <dbReference type="ARBA" id="ARBA00023136"/>
    </source>
</evidence>
<dbReference type="HAMAP" id="MF_00862">
    <property type="entry name" value="DabB"/>
    <property type="match status" value="1"/>
</dbReference>
<proteinExistence type="inferred from homology"/>
<dbReference type="InterPro" id="IPR046396">
    <property type="entry name" value="Transporter_DabB"/>
</dbReference>
<evidence type="ECO:0000256" key="3">
    <source>
        <dbReference type="ARBA" id="ARBA00022475"/>
    </source>
</evidence>
<comment type="similarity">
    <text evidence="7">Belongs to the inorganic carbon transporter (TC 9.A.2) DabB family.</text>
</comment>
<evidence type="ECO:0000313" key="11">
    <source>
        <dbReference type="Proteomes" id="UP001626537"/>
    </source>
</evidence>
<accession>A0ABZ0I4R9</accession>
<keyword evidence="4 7" id="KW-0812">Transmembrane</keyword>
<dbReference type="Pfam" id="PF00361">
    <property type="entry name" value="Proton_antipo_M"/>
    <property type="match status" value="1"/>
</dbReference>
<sequence length="513" mass="55510">MSGNWSDLVFLSLPLAYICSAILAPLSAAKTGWRMLNAASLLILLVVIGLPFLPAPESGFFGQRAMQMTVLAVVSFIGWIVTRFSAHYLSGEPGEQRFQRWLQLTLASVTVVVTTNHLGILIAAWIGISLSLHQLLMFYPERKRAALAAHKKFLFARLAESCLIVAAALLYLEHGTLSISDILTAYQSAAVTLTAGEQIAALLIASAAMVKCAQFPMHGWLIQVVECPTPVSALLHAGVINLGGFLILLMAPLMMHAELANWLLLIVAGLTCIAAALITMTRVSVKVLLAWSTVAQMGLMLVECALGQYGLALLHLVAHSCYKAYAFLSAGGDVEVFLKKQLAPARLPAASTLPLLFTLAILIIGSLYWLDIVSNDASLWLLLALFPIAMLSERSSTGHSASILMTAGLGFLLICAYLLQKTVFIHLAPSGSIPGAGAALWCALLFTVLLAAYWILRQRGDSAIGRRLYRNLYAGFYLDEWATRATLALWPAKLPQRAGQHQAGIQYQREKQS</sequence>
<evidence type="ECO:0000256" key="2">
    <source>
        <dbReference type="ARBA" id="ARBA00022448"/>
    </source>
</evidence>
<dbReference type="RefSeq" id="WP_407349149.1">
    <property type="nucleotide sequence ID" value="NZ_CP136864.1"/>
</dbReference>
<feature type="transmembrane region" description="Helical" evidence="7">
    <location>
        <begin position="259"/>
        <end position="280"/>
    </location>
</feature>
<evidence type="ECO:0000256" key="7">
    <source>
        <dbReference type="HAMAP-Rule" id="MF_00862"/>
    </source>
</evidence>
<dbReference type="InterPro" id="IPR001750">
    <property type="entry name" value="ND/Mrp_TM"/>
</dbReference>
<dbReference type="PANTHER" id="PTHR42829:SF1">
    <property type="entry name" value="INORGANIC CARBON TRANSPORTER SUBUNIT DABB-RELATED"/>
    <property type="match status" value="1"/>
</dbReference>
<evidence type="ECO:0000256" key="5">
    <source>
        <dbReference type="ARBA" id="ARBA00022989"/>
    </source>
</evidence>
<feature type="transmembrane region" description="Helical" evidence="7">
    <location>
        <begin position="153"/>
        <end position="172"/>
    </location>
</feature>
<comment type="subunit">
    <text evidence="7">Forms a complex with DabA.</text>
</comment>
<keyword evidence="5 7" id="KW-1133">Transmembrane helix</keyword>
<feature type="transmembrane region" description="Helical" evidence="7">
    <location>
        <begin position="106"/>
        <end position="132"/>
    </location>
</feature>
<comment type="subcellular location">
    <subcellularLocation>
        <location evidence="7">Cell membrane</location>
        <topology evidence="7">Multi-pass membrane protein</topology>
    </subcellularLocation>
    <subcellularLocation>
        <location evidence="1">Endomembrane system</location>
        <topology evidence="1">Multi-pass membrane protein</topology>
    </subcellularLocation>
    <subcellularLocation>
        <location evidence="8">Membrane</location>
        <topology evidence="8">Multi-pass membrane protein</topology>
    </subcellularLocation>
</comment>
<dbReference type="EMBL" id="CP136864">
    <property type="protein sequence ID" value="WOJ94513.1"/>
    <property type="molecule type" value="Genomic_DNA"/>
</dbReference>
<feature type="domain" description="NADH:quinone oxidoreductase/Mrp antiporter transmembrane" evidence="9">
    <location>
        <begin position="121"/>
        <end position="332"/>
    </location>
</feature>
<feature type="transmembrane region" description="Helical" evidence="7">
    <location>
        <begin position="350"/>
        <end position="371"/>
    </location>
</feature>
<protein>
    <recommendedName>
        <fullName evidence="7">Probable inorganic carbon transporter subunit DabB</fullName>
    </recommendedName>
</protein>
<evidence type="ECO:0000313" key="10">
    <source>
        <dbReference type="EMBL" id="WOJ94513.1"/>
    </source>
</evidence>
<keyword evidence="11" id="KW-1185">Reference proteome</keyword>
<dbReference type="PANTHER" id="PTHR42829">
    <property type="entry name" value="NADH-UBIQUINONE OXIDOREDUCTASE CHAIN 5"/>
    <property type="match status" value="1"/>
</dbReference>
<dbReference type="Proteomes" id="UP001626537">
    <property type="component" value="Chromosome"/>
</dbReference>
<dbReference type="InterPro" id="IPR003945">
    <property type="entry name" value="NU5C-like"/>
</dbReference>
<feature type="transmembrane region" description="Helical" evidence="7">
    <location>
        <begin position="184"/>
        <end position="210"/>
    </location>
</feature>
<keyword evidence="3 7" id="KW-1003">Cell membrane</keyword>
<organism evidence="10 11">
    <name type="scientific">Congregibacter variabilis</name>
    <dbReference type="NCBI Taxonomy" id="3081200"/>
    <lineage>
        <taxon>Bacteria</taxon>
        <taxon>Pseudomonadati</taxon>
        <taxon>Pseudomonadota</taxon>
        <taxon>Gammaproteobacteria</taxon>
        <taxon>Cellvibrionales</taxon>
        <taxon>Halieaceae</taxon>
        <taxon>Congregibacter</taxon>
    </lineage>
</organism>
<feature type="transmembrane region" description="Helical" evidence="7">
    <location>
        <begin position="431"/>
        <end position="456"/>
    </location>
</feature>
<dbReference type="PRINTS" id="PR01434">
    <property type="entry name" value="NADHDHGNASE5"/>
</dbReference>
<evidence type="ECO:0000256" key="4">
    <source>
        <dbReference type="ARBA" id="ARBA00022692"/>
    </source>
</evidence>
<feature type="transmembrane region" description="Helical" evidence="7">
    <location>
        <begin position="400"/>
        <end position="419"/>
    </location>
</feature>
<evidence type="ECO:0000256" key="8">
    <source>
        <dbReference type="RuleBase" id="RU000320"/>
    </source>
</evidence>
<feature type="transmembrane region" description="Helical" evidence="7">
    <location>
        <begin position="68"/>
        <end position="86"/>
    </location>
</feature>
<feature type="transmembrane region" description="Helical" evidence="7">
    <location>
        <begin position="287"/>
        <end position="310"/>
    </location>
</feature>
<keyword evidence="2 7" id="KW-0813">Transport</keyword>